<dbReference type="OrthoDB" id="197225at2157"/>
<reference evidence="1" key="1">
    <citation type="submission" date="2017-11" db="EMBL/GenBank/DDBJ databases">
        <authorList>
            <person name="Kajale S.C."/>
            <person name="Sharma A."/>
        </authorList>
    </citation>
    <scope>NUCLEOTIDE SEQUENCE</scope>
    <source>
        <strain evidence="1">LS1_42</strain>
    </source>
</reference>
<dbReference type="Proteomes" id="UP000766904">
    <property type="component" value="Unassembled WGS sequence"/>
</dbReference>
<comment type="caution">
    <text evidence="1">The sequence shown here is derived from an EMBL/GenBank/DDBJ whole genome shotgun (WGS) entry which is preliminary data.</text>
</comment>
<accession>A0A8J8Q450</accession>
<evidence type="ECO:0000313" key="1">
    <source>
        <dbReference type="EMBL" id="TYL39106.1"/>
    </source>
</evidence>
<name>A0A8J8Q450_9EURY</name>
<dbReference type="EMBL" id="PHNJ01000003">
    <property type="protein sequence ID" value="TYL39106.1"/>
    <property type="molecule type" value="Genomic_DNA"/>
</dbReference>
<dbReference type="AlphaFoldDB" id="A0A8J8Q450"/>
<dbReference type="RefSeq" id="WP_148857244.1">
    <property type="nucleotide sequence ID" value="NZ_PHNJ01000003.1"/>
</dbReference>
<organism evidence="1 2">
    <name type="scientific">Natronococcus pandeyae</name>
    <dbReference type="NCBI Taxonomy" id="2055836"/>
    <lineage>
        <taxon>Archaea</taxon>
        <taxon>Methanobacteriati</taxon>
        <taxon>Methanobacteriota</taxon>
        <taxon>Stenosarchaea group</taxon>
        <taxon>Halobacteria</taxon>
        <taxon>Halobacteriales</taxon>
        <taxon>Natrialbaceae</taxon>
        <taxon>Natronococcus</taxon>
    </lineage>
</organism>
<protein>
    <recommendedName>
        <fullName evidence="3">SRPBCC family protein</fullName>
    </recommendedName>
</protein>
<sequence>MHEVEVSYVVEPSYEDVVERLTPRSILEYADVYEIREYEPTADGADVTVSLKDAEMVVSFSELENGYEYRFVDGGEMFEERYSRILVENEDETRISAITRYTFDSIWSFVLDRVGAGTVRQELELILTNLLEDIKGSAADDASR</sequence>
<evidence type="ECO:0008006" key="3">
    <source>
        <dbReference type="Google" id="ProtNLM"/>
    </source>
</evidence>
<gene>
    <name evidence="1" type="ORF">CV102_07370</name>
</gene>
<evidence type="ECO:0000313" key="2">
    <source>
        <dbReference type="Proteomes" id="UP000766904"/>
    </source>
</evidence>
<keyword evidence="2" id="KW-1185">Reference proteome</keyword>
<proteinExistence type="predicted"/>